<keyword evidence="2" id="KW-1185">Reference proteome</keyword>
<evidence type="ECO:0000313" key="2">
    <source>
        <dbReference type="Proteomes" id="UP001602013"/>
    </source>
</evidence>
<comment type="caution">
    <text evidence="1">The sequence shown here is derived from an EMBL/GenBank/DDBJ whole genome shotgun (WGS) entry which is preliminary data.</text>
</comment>
<dbReference type="InterPro" id="IPR036890">
    <property type="entry name" value="HATPase_C_sf"/>
</dbReference>
<protein>
    <submittedName>
        <fullName evidence="1">ATP-binding protein</fullName>
    </submittedName>
</protein>
<dbReference type="GO" id="GO:0005524">
    <property type="term" value="F:ATP binding"/>
    <property type="evidence" value="ECO:0007669"/>
    <property type="project" value="UniProtKB-KW"/>
</dbReference>
<gene>
    <name evidence="1" type="ORF">ACFYXI_39370</name>
</gene>
<keyword evidence="1" id="KW-0067">ATP-binding</keyword>
<evidence type="ECO:0000313" key="1">
    <source>
        <dbReference type="EMBL" id="MFF3671661.1"/>
    </source>
</evidence>
<dbReference type="InterPro" id="IPR050267">
    <property type="entry name" value="Anti-sigma-factor_SerPK"/>
</dbReference>
<dbReference type="PANTHER" id="PTHR35526:SF3">
    <property type="entry name" value="ANTI-SIGMA-F FACTOR RSBW"/>
    <property type="match status" value="1"/>
</dbReference>
<dbReference type="RefSeq" id="WP_387417829.1">
    <property type="nucleotide sequence ID" value="NZ_JBIASD010000052.1"/>
</dbReference>
<dbReference type="PANTHER" id="PTHR35526">
    <property type="entry name" value="ANTI-SIGMA-F FACTOR RSBW-RELATED"/>
    <property type="match status" value="1"/>
</dbReference>
<organism evidence="1 2">
    <name type="scientific">Microtetraspora malaysiensis</name>
    <dbReference type="NCBI Taxonomy" id="161358"/>
    <lineage>
        <taxon>Bacteria</taxon>
        <taxon>Bacillati</taxon>
        <taxon>Actinomycetota</taxon>
        <taxon>Actinomycetes</taxon>
        <taxon>Streptosporangiales</taxon>
        <taxon>Streptosporangiaceae</taxon>
        <taxon>Microtetraspora</taxon>
    </lineage>
</organism>
<keyword evidence="1" id="KW-0547">Nucleotide-binding</keyword>
<reference evidence="1 2" key="1">
    <citation type="submission" date="2024-10" db="EMBL/GenBank/DDBJ databases">
        <title>The Natural Products Discovery Center: Release of the First 8490 Sequenced Strains for Exploring Actinobacteria Biosynthetic Diversity.</title>
        <authorList>
            <person name="Kalkreuter E."/>
            <person name="Kautsar S.A."/>
            <person name="Yang D."/>
            <person name="Bader C.D."/>
            <person name="Teijaro C.N."/>
            <person name="Fluegel L."/>
            <person name="Davis C.M."/>
            <person name="Simpson J.R."/>
            <person name="Lauterbach L."/>
            <person name="Steele A.D."/>
            <person name="Gui C."/>
            <person name="Meng S."/>
            <person name="Li G."/>
            <person name="Viehrig K."/>
            <person name="Ye F."/>
            <person name="Su P."/>
            <person name="Kiefer A.F."/>
            <person name="Nichols A."/>
            <person name="Cepeda A.J."/>
            <person name="Yan W."/>
            <person name="Fan B."/>
            <person name="Jiang Y."/>
            <person name="Adhikari A."/>
            <person name="Zheng C.-J."/>
            <person name="Schuster L."/>
            <person name="Cowan T.M."/>
            <person name="Smanski M.J."/>
            <person name="Chevrette M.G."/>
            <person name="De Carvalho L.P.S."/>
            <person name="Shen B."/>
        </authorList>
    </citation>
    <scope>NUCLEOTIDE SEQUENCE [LARGE SCALE GENOMIC DNA]</scope>
    <source>
        <strain evidence="1 2">NPDC002173</strain>
    </source>
</reference>
<sequence length="133" mass="14283">MPLTRFDLTLPGLPAMVPVARWFTRGVVEYLGDDESLVHAAELAVSEIFSDALSRTPPGLDGVITLRAVASRDGIRITIADRGTAQHATPAELEPTLSDVVLSTVAPRMQHTVSPTGAHSLMIYVPMRPKTTP</sequence>
<accession>A0ABW6T347</accession>
<name>A0ABW6T347_9ACTN</name>
<dbReference type="EMBL" id="JBIASD010000052">
    <property type="protein sequence ID" value="MFF3671661.1"/>
    <property type="molecule type" value="Genomic_DNA"/>
</dbReference>
<dbReference type="Proteomes" id="UP001602013">
    <property type="component" value="Unassembled WGS sequence"/>
</dbReference>
<dbReference type="Gene3D" id="3.30.565.10">
    <property type="entry name" value="Histidine kinase-like ATPase, C-terminal domain"/>
    <property type="match status" value="1"/>
</dbReference>
<proteinExistence type="predicted"/>